<dbReference type="SUPFAM" id="SSF81383">
    <property type="entry name" value="F-box domain"/>
    <property type="match status" value="1"/>
</dbReference>
<dbReference type="Proteomes" id="UP000288716">
    <property type="component" value="Unassembled WGS sequence"/>
</dbReference>
<dbReference type="SMART" id="SM00256">
    <property type="entry name" value="FBOX"/>
    <property type="match status" value="1"/>
</dbReference>
<evidence type="ECO:0000259" key="1">
    <source>
        <dbReference type="PROSITE" id="PS50181"/>
    </source>
</evidence>
<dbReference type="InterPro" id="IPR001810">
    <property type="entry name" value="F-box_dom"/>
</dbReference>
<name>A0A443S1H1_9ACAR</name>
<dbReference type="VEuPathDB" id="VectorBase:LDEU010675"/>
<protein>
    <recommendedName>
        <fullName evidence="1">F-box domain-containing protein</fullName>
    </recommendedName>
</protein>
<proteinExistence type="predicted"/>
<dbReference type="InterPro" id="IPR036047">
    <property type="entry name" value="F-box-like_dom_sf"/>
</dbReference>
<dbReference type="CDD" id="cd09917">
    <property type="entry name" value="F-box_SF"/>
    <property type="match status" value="1"/>
</dbReference>
<keyword evidence="3" id="KW-1185">Reference proteome</keyword>
<dbReference type="Gene3D" id="1.20.1280.50">
    <property type="match status" value="1"/>
</dbReference>
<organism evidence="2 3">
    <name type="scientific">Leptotrombidium deliense</name>
    <dbReference type="NCBI Taxonomy" id="299467"/>
    <lineage>
        <taxon>Eukaryota</taxon>
        <taxon>Metazoa</taxon>
        <taxon>Ecdysozoa</taxon>
        <taxon>Arthropoda</taxon>
        <taxon>Chelicerata</taxon>
        <taxon>Arachnida</taxon>
        <taxon>Acari</taxon>
        <taxon>Acariformes</taxon>
        <taxon>Trombidiformes</taxon>
        <taxon>Prostigmata</taxon>
        <taxon>Anystina</taxon>
        <taxon>Parasitengona</taxon>
        <taxon>Trombiculoidea</taxon>
        <taxon>Trombiculidae</taxon>
        <taxon>Leptotrombidium</taxon>
    </lineage>
</organism>
<dbReference type="PROSITE" id="PS50181">
    <property type="entry name" value="FBOX"/>
    <property type="match status" value="1"/>
</dbReference>
<dbReference type="InterPro" id="IPR032675">
    <property type="entry name" value="LRR_dom_sf"/>
</dbReference>
<dbReference type="Pfam" id="PF00646">
    <property type="entry name" value="F-box"/>
    <property type="match status" value="1"/>
</dbReference>
<sequence length="454" mass="53338">MDLPTNVWSKVLGHLPVKERLRVARVSKTWNSLVIFDDKRILCTDEQLEDDFPELKIRFPGFKICLISAWIHFLGVIKKHRKMTHLKMVRVAFQEAASDEEMENIANEIQAREIGERVPIEHLSFDNSIDVFHFDQINNFTHLRQFVWDRSWNFELIADSVNQMLQANANTLRHLSVTSDMLNDLEIDIVAQLESVIFKTIADTNRQPFWQSLINNCGITLTKLVATLFTNNEMLNVNHFDNVTDLRLELNPVPYNFTFSAQHLRVLTLLYANEPVPSFNRVLHLFQNTHNHHLEILDVDLPVTETQWLQEICMSSPNLRLLKLRIGYGMDHDSGVAIMRLTRLQQLDLNFVEEGEMQEWLLSGILNPDFLPNLRVISVPQEFGNDAYNALVTKANLSPNELFYFEFNLDGDAFPQHERIKMIDRDIHHRYFRWNDVANNEYFVWQRIRPQFFH</sequence>
<dbReference type="EMBL" id="NCKV01012583">
    <property type="protein sequence ID" value="RWS21365.1"/>
    <property type="molecule type" value="Genomic_DNA"/>
</dbReference>
<gene>
    <name evidence="2" type="ORF">B4U80_11876</name>
</gene>
<feature type="domain" description="F-box" evidence="1">
    <location>
        <begin position="1"/>
        <end position="34"/>
    </location>
</feature>
<evidence type="ECO:0000313" key="3">
    <source>
        <dbReference type="Proteomes" id="UP000288716"/>
    </source>
</evidence>
<accession>A0A443S1H1</accession>
<dbReference type="OrthoDB" id="68328at2759"/>
<evidence type="ECO:0000313" key="2">
    <source>
        <dbReference type="EMBL" id="RWS21365.1"/>
    </source>
</evidence>
<reference evidence="2 3" key="1">
    <citation type="journal article" date="2018" name="Gigascience">
        <title>Genomes of trombidid mites reveal novel predicted allergens and laterally-transferred genes associated with secondary metabolism.</title>
        <authorList>
            <person name="Dong X."/>
            <person name="Chaisiri K."/>
            <person name="Xia D."/>
            <person name="Armstrong S.D."/>
            <person name="Fang Y."/>
            <person name="Donnelly M.J."/>
            <person name="Kadowaki T."/>
            <person name="McGarry J.W."/>
            <person name="Darby A.C."/>
            <person name="Makepeace B.L."/>
        </authorList>
    </citation>
    <scope>NUCLEOTIDE SEQUENCE [LARGE SCALE GENOMIC DNA]</scope>
    <source>
        <strain evidence="2">UoL-UT</strain>
    </source>
</reference>
<dbReference type="AlphaFoldDB" id="A0A443S1H1"/>
<dbReference type="Gene3D" id="3.80.10.10">
    <property type="entry name" value="Ribonuclease Inhibitor"/>
    <property type="match status" value="1"/>
</dbReference>
<comment type="caution">
    <text evidence="2">The sequence shown here is derived from an EMBL/GenBank/DDBJ whole genome shotgun (WGS) entry which is preliminary data.</text>
</comment>